<dbReference type="Proteomes" id="UP001497644">
    <property type="component" value="Chromosome 6"/>
</dbReference>
<accession>A0AAV2P1C4</accession>
<organism evidence="2 3">
    <name type="scientific">Lasius platythorax</name>
    <dbReference type="NCBI Taxonomy" id="488582"/>
    <lineage>
        <taxon>Eukaryota</taxon>
        <taxon>Metazoa</taxon>
        <taxon>Ecdysozoa</taxon>
        <taxon>Arthropoda</taxon>
        <taxon>Hexapoda</taxon>
        <taxon>Insecta</taxon>
        <taxon>Pterygota</taxon>
        <taxon>Neoptera</taxon>
        <taxon>Endopterygota</taxon>
        <taxon>Hymenoptera</taxon>
        <taxon>Apocrita</taxon>
        <taxon>Aculeata</taxon>
        <taxon>Formicoidea</taxon>
        <taxon>Formicidae</taxon>
        <taxon>Formicinae</taxon>
        <taxon>Lasius</taxon>
        <taxon>Lasius</taxon>
    </lineage>
</organism>
<evidence type="ECO:0000256" key="1">
    <source>
        <dbReference type="SAM" id="MobiDB-lite"/>
    </source>
</evidence>
<evidence type="ECO:0000313" key="2">
    <source>
        <dbReference type="EMBL" id="CAL1686092.1"/>
    </source>
</evidence>
<proteinExistence type="predicted"/>
<dbReference type="AlphaFoldDB" id="A0AAV2P1C4"/>
<name>A0AAV2P1C4_9HYME</name>
<dbReference type="EMBL" id="OZ034829">
    <property type="protein sequence ID" value="CAL1686092.1"/>
    <property type="molecule type" value="Genomic_DNA"/>
</dbReference>
<reference evidence="2" key="1">
    <citation type="submission" date="2024-04" db="EMBL/GenBank/DDBJ databases">
        <authorList>
            <consortium name="Molecular Ecology Group"/>
        </authorList>
    </citation>
    <scope>NUCLEOTIDE SEQUENCE</scope>
</reference>
<keyword evidence="3" id="KW-1185">Reference proteome</keyword>
<feature type="region of interest" description="Disordered" evidence="1">
    <location>
        <begin position="1"/>
        <end position="25"/>
    </location>
</feature>
<feature type="compositionally biased region" description="Polar residues" evidence="1">
    <location>
        <begin position="1"/>
        <end position="14"/>
    </location>
</feature>
<protein>
    <submittedName>
        <fullName evidence="2">Uncharacterized protein</fullName>
    </submittedName>
</protein>
<sequence length="95" mass="10369">MSEGSTNTIWTCSGISEPGPARGGDPLWRRGPLTVADIENAARTQSPSIAEEVPEEARGRWWERMAQCVLTSSSLGAPSCEERRRKVAALLLLRC</sequence>
<gene>
    <name evidence="2" type="ORF">LPLAT_LOCUS11462</name>
</gene>
<evidence type="ECO:0000313" key="3">
    <source>
        <dbReference type="Proteomes" id="UP001497644"/>
    </source>
</evidence>